<keyword evidence="5 8" id="KW-0812">Transmembrane</keyword>
<evidence type="ECO:0000256" key="2">
    <source>
        <dbReference type="ARBA" id="ARBA00022475"/>
    </source>
</evidence>
<evidence type="ECO:0000256" key="7">
    <source>
        <dbReference type="ARBA" id="ARBA00023136"/>
    </source>
</evidence>
<evidence type="ECO:0000313" key="11">
    <source>
        <dbReference type="Proteomes" id="UP000050430"/>
    </source>
</evidence>
<comment type="subcellular location">
    <subcellularLocation>
        <location evidence="1">Cell membrane</location>
        <topology evidence="1">Multi-pass membrane protein</topology>
    </subcellularLocation>
</comment>
<evidence type="ECO:0000256" key="6">
    <source>
        <dbReference type="ARBA" id="ARBA00022989"/>
    </source>
</evidence>
<reference evidence="10 11" key="1">
    <citation type="submission" date="2015-07" db="EMBL/GenBank/DDBJ databases">
        <title>Genome sequence of Leptolinea tardivitalis DSM 16556.</title>
        <authorList>
            <person name="Hemp J."/>
            <person name="Ward L.M."/>
            <person name="Pace L.A."/>
            <person name="Fischer W.W."/>
        </authorList>
    </citation>
    <scope>NUCLEOTIDE SEQUENCE [LARGE SCALE GENOMIC DNA]</scope>
    <source>
        <strain evidence="10 11">YMTK-2</strain>
    </source>
</reference>
<dbReference type="InterPro" id="IPR050297">
    <property type="entry name" value="LipidA_mod_glycosyltrf_83"/>
</dbReference>
<dbReference type="Proteomes" id="UP000050430">
    <property type="component" value="Unassembled WGS sequence"/>
</dbReference>
<feature type="transmembrane region" description="Helical" evidence="8">
    <location>
        <begin position="94"/>
        <end position="112"/>
    </location>
</feature>
<keyword evidence="6 8" id="KW-1133">Transmembrane helix</keyword>
<keyword evidence="4" id="KW-0808">Transferase</keyword>
<dbReference type="GO" id="GO:0009103">
    <property type="term" value="P:lipopolysaccharide biosynthetic process"/>
    <property type="evidence" value="ECO:0007669"/>
    <property type="project" value="UniProtKB-ARBA"/>
</dbReference>
<dbReference type="PANTHER" id="PTHR33908:SF11">
    <property type="entry name" value="MEMBRANE PROTEIN"/>
    <property type="match status" value="1"/>
</dbReference>
<evidence type="ECO:0000256" key="4">
    <source>
        <dbReference type="ARBA" id="ARBA00022679"/>
    </source>
</evidence>
<dbReference type="InterPro" id="IPR038731">
    <property type="entry name" value="RgtA/B/C-like"/>
</dbReference>
<gene>
    <name evidence="10" type="ORF">ADM99_14045</name>
</gene>
<keyword evidence="2" id="KW-1003">Cell membrane</keyword>
<evidence type="ECO:0000256" key="5">
    <source>
        <dbReference type="ARBA" id="ARBA00022692"/>
    </source>
</evidence>
<evidence type="ECO:0000256" key="3">
    <source>
        <dbReference type="ARBA" id="ARBA00022676"/>
    </source>
</evidence>
<feature type="transmembrane region" description="Helical" evidence="8">
    <location>
        <begin position="177"/>
        <end position="199"/>
    </location>
</feature>
<feature type="transmembrane region" description="Helical" evidence="8">
    <location>
        <begin position="12"/>
        <end position="29"/>
    </location>
</feature>
<feature type="transmembrane region" description="Helical" evidence="8">
    <location>
        <begin position="312"/>
        <end position="332"/>
    </location>
</feature>
<dbReference type="GO" id="GO:0005886">
    <property type="term" value="C:plasma membrane"/>
    <property type="evidence" value="ECO:0007669"/>
    <property type="project" value="UniProtKB-SubCell"/>
</dbReference>
<evidence type="ECO:0000259" key="9">
    <source>
        <dbReference type="Pfam" id="PF13231"/>
    </source>
</evidence>
<keyword evidence="11" id="KW-1185">Reference proteome</keyword>
<dbReference type="AlphaFoldDB" id="A0A0P6WN83"/>
<evidence type="ECO:0000256" key="1">
    <source>
        <dbReference type="ARBA" id="ARBA00004651"/>
    </source>
</evidence>
<keyword evidence="3" id="KW-0328">Glycosyltransferase</keyword>
<protein>
    <recommendedName>
        <fullName evidence="9">Glycosyltransferase RgtA/B/C/D-like domain-containing protein</fullName>
    </recommendedName>
</protein>
<dbReference type="GO" id="GO:0016763">
    <property type="term" value="F:pentosyltransferase activity"/>
    <property type="evidence" value="ECO:0007669"/>
    <property type="project" value="TreeGrafter"/>
</dbReference>
<name>A0A0P6WN83_9CHLR</name>
<feature type="transmembrane region" description="Helical" evidence="8">
    <location>
        <begin position="353"/>
        <end position="375"/>
    </location>
</feature>
<accession>A0A0P6WN83</accession>
<feature type="transmembrane region" description="Helical" evidence="8">
    <location>
        <begin position="238"/>
        <end position="260"/>
    </location>
</feature>
<proteinExistence type="predicted"/>
<feature type="transmembrane region" description="Helical" evidence="8">
    <location>
        <begin position="211"/>
        <end position="232"/>
    </location>
</feature>
<organism evidence="10 11">
    <name type="scientific">Leptolinea tardivitalis</name>
    <dbReference type="NCBI Taxonomy" id="229920"/>
    <lineage>
        <taxon>Bacteria</taxon>
        <taxon>Bacillati</taxon>
        <taxon>Chloroflexota</taxon>
        <taxon>Anaerolineae</taxon>
        <taxon>Anaerolineales</taxon>
        <taxon>Anaerolineaceae</taxon>
        <taxon>Leptolinea</taxon>
    </lineage>
</organism>
<dbReference type="STRING" id="229920.ADM99_14045"/>
<evidence type="ECO:0000313" key="10">
    <source>
        <dbReference type="EMBL" id="KPL70286.1"/>
    </source>
</evidence>
<dbReference type="Pfam" id="PF13231">
    <property type="entry name" value="PMT_2"/>
    <property type="match status" value="1"/>
</dbReference>
<dbReference type="EMBL" id="LGCK01000014">
    <property type="protein sequence ID" value="KPL70286.1"/>
    <property type="molecule type" value="Genomic_DNA"/>
</dbReference>
<keyword evidence="7 8" id="KW-0472">Membrane</keyword>
<sequence>MAGSQKKAERLIFTVIILFTIVTAIYFRFNNLHQSPAWYSDEGNHIDLAENWMQGKWQNYGILGAPYSQRPPLYMYTVAAAMRLFGVDIQVSRGVSACGNLICCLLAGWIAWKRQGRREGILTLWVAAAAPWIVTFGRLGLTYNLMAPFFLFSLMAIHEYCLKPSPGWLAASAIEAALAFSTDYLGILCGVTAGLVLLVKRPRSLFGFGTIFLAVLVVVFLPVLCVNAGVFFTDMRNLFVWGGGVQSSSSSLISILVNYVELLRRESWILIGLCGLFLLKDGSLRNILLTAVGLTLLMVTRAYTPVGVGLHYLMHLFPIFALGLAVFMLHAYEFIKRLMQKELTSLFSRLPRVVSPAATLLSAAIVFTPLVWMVLSSFAITTYNSNYIFTGNDDLRLLEVKPAENVRAFISAHVSPGDLVLGSPAILWGLPTMNRADFLAALAYIGQKPQNYITVDRQRYTNDISLEKAKFVILDPLAEEFAPLVLPGMDGFLLEIHKMPAVFTSGNITVYAGQEK</sequence>
<feature type="domain" description="Glycosyltransferase RgtA/B/C/D-like" evidence="9">
    <location>
        <begin position="70"/>
        <end position="224"/>
    </location>
</feature>
<evidence type="ECO:0000256" key="8">
    <source>
        <dbReference type="SAM" id="Phobius"/>
    </source>
</evidence>
<dbReference type="PANTHER" id="PTHR33908">
    <property type="entry name" value="MANNOSYLTRANSFERASE YKCB-RELATED"/>
    <property type="match status" value="1"/>
</dbReference>
<comment type="caution">
    <text evidence="10">The sequence shown here is derived from an EMBL/GenBank/DDBJ whole genome shotgun (WGS) entry which is preliminary data.</text>
</comment>
<feature type="transmembrane region" description="Helical" evidence="8">
    <location>
        <begin position="124"/>
        <end position="157"/>
    </location>
</feature>